<keyword evidence="1" id="KW-1133">Transmembrane helix</keyword>
<accession>A0ABV9H5Z8</accession>
<comment type="caution">
    <text evidence="3">The sequence shown here is derived from an EMBL/GenBank/DDBJ whole genome shotgun (WGS) entry which is preliminary data.</text>
</comment>
<feature type="transmembrane region" description="Helical" evidence="1">
    <location>
        <begin position="12"/>
        <end position="36"/>
    </location>
</feature>
<name>A0ABV9H5Z8_9HYPH</name>
<keyword evidence="1" id="KW-0472">Membrane</keyword>
<feature type="transmembrane region" description="Helical" evidence="1">
    <location>
        <begin position="71"/>
        <end position="88"/>
    </location>
</feature>
<keyword evidence="1" id="KW-0812">Transmembrane</keyword>
<sequence>MLYSDRLRPIRILLKVLFSIFLVGFAIWGSLAMWYQLPFGKATTLSIIVGWLALSIYTIIGMIRKGCWKRLGLYGLLALALLGWWSTIRPSLDRLWAPELAHTVTGTIDGNLVTLHNVRDFKWTTASQATPQWKDETYDLDTITSVDVFLSYWTGPAIAHTLLSFGFADGRHVVFSGEIRREHHEVYSPVSGFFRQYELALIAAEEEDVIFLRTNMRKEDVYRYRVKLPPQAAKELFLAYVNMANQLAHKPEFYNTLTTNCTTIIFHMARLLDKTFPFDYRILLSGYLPGYLYDHGWLENGATLDEVRKKAFINARAQAGGREGFSRRIRE</sequence>
<evidence type="ECO:0000313" key="4">
    <source>
        <dbReference type="Proteomes" id="UP001596042"/>
    </source>
</evidence>
<keyword evidence="4" id="KW-1185">Reference proteome</keyword>
<evidence type="ECO:0000313" key="3">
    <source>
        <dbReference type="EMBL" id="MFC4624380.1"/>
    </source>
</evidence>
<reference evidence="4" key="1">
    <citation type="journal article" date="2019" name="Int. J. Syst. Evol. Microbiol.">
        <title>The Global Catalogue of Microorganisms (GCM) 10K type strain sequencing project: providing services to taxonomists for standard genome sequencing and annotation.</title>
        <authorList>
            <consortium name="The Broad Institute Genomics Platform"/>
            <consortium name="The Broad Institute Genome Sequencing Center for Infectious Disease"/>
            <person name="Wu L."/>
            <person name="Ma J."/>
        </authorList>
    </citation>
    <scope>NUCLEOTIDE SEQUENCE [LARGE SCALE GENOMIC DNA]</scope>
    <source>
        <strain evidence="4">CGMCC 1.15731</strain>
    </source>
</reference>
<evidence type="ECO:0000256" key="1">
    <source>
        <dbReference type="SAM" id="Phobius"/>
    </source>
</evidence>
<gene>
    <name evidence="3" type="ORF">ACFO1V_03945</name>
</gene>
<dbReference type="Proteomes" id="UP001596042">
    <property type="component" value="Unassembled WGS sequence"/>
</dbReference>
<dbReference type="EMBL" id="JBHSEL010000036">
    <property type="protein sequence ID" value="MFC4624380.1"/>
    <property type="molecule type" value="Genomic_DNA"/>
</dbReference>
<protein>
    <submittedName>
        <fullName evidence="3">DUF4105 domain-containing protein</fullName>
    </submittedName>
</protein>
<dbReference type="Pfam" id="PF13387">
    <property type="entry name" value="Lnb_N"/>
    <property type="match status" value="1"/>
</dbReference>
<feature type="domain" description="Lnb N-terminal periplasmic" evidence="2">
    <location>
        <begin position="130"/>
        <end position="285"/>
    </location>
</feature>
<evidence type="ECO:0000259" key="2">
    <source>
        <dbReference type="Pfam" id="PF13387"/>
    </source>
</evidence>
<dbReference type="RefSeq" id="WP_374831864.1">
    <property type="nucleotide sequence ID" value="NZ_JBHEEZ010000011.1"/>
</dbReference>
<proteinExistence type="predicted"/>
<dbReference type="InterPro" id="IPR025178">
    <property type="entry name" value="Lnb_N"/>
</dbReference>
<feature type="transmembrane region" description="Helical" evidence="1">
    <location>
        <begin position="42"/>
        <end position="59"/>
    </location>
</feature>
<organism evidence="3 4">
    <name type="scientific">Daeguia caeni</name>
    <dbReference type="NCBI Taxonomy" id="439612"/>
    <lineage>
        <taxon>Bacteria</taxon>
        <taxon>Pseudomonadati</taxon>
        <taxon>Pseudomonadota</taxon>
        <taxon>Alphaproteobacteria</taxon>
        <taxon>Hyphomicrobiales</taxon>
        <taxon>Brucellaceae</taxon>
        <taxon>Daeguia</taxon>
    </lineage>
</organism>